<dbReference type="PROSITE" id="PS50977">
    <property type="entry name" value="HTH_TETR_2"/>
    <property type="match status" value="1"/>
</dbReference>
<dbReference type="Pfam" id="PF00440">
    <property type="entry name" value="TetR_N"/>
    <property type="match status" value="1"/>
</dbReference>
<accession>A0ABS2WE36</accession>
<evidence type="ECO:0000256" key="2">
    <source>
        <dbReference type="PROSITE-ProRule" id="PRU00335"/>
    </source>
</evidence>
<dbReference type="Gene3D" id="1.10.357.10">
    <property type="entry name" value="Tetracycline Repressor, domain 2"/>
    <property type="match status" value="1"/>
</dbReference>
<dbReference type="InterPro" id="IPR001647">
    <property type="entry name" value="HTH_TetR"/>
</dbReference>
<sequence>MQPNRKMREFERRERDILDTTLTLLTGEQWQTISVDKIAQCTGIGKGTVYKHFGCKNDIYAHLLLDNYRQMLTQLKRLAADDHLTGVQQIRGMLLYTLEYHRENVAHQHMHLHFRQKAFREQISSSYLQQLDDTEEQFIEAFEQAVYKGITEGDVNPDIPRETMMAGVSATFEGAIVMLQEGGCCKQQMMQTAEQKDAYINHVVDYMIAALIRQPAEKQEER</sequence>
<protein>
    <submittedName>
        <fullName evidence="4">TetR/AcrR family transcriptional regulator</fullName>
    </submittedName>
</protein>
<gene>
    <name evidence="4" type="ORF">JW498_20545</name>
</gene>
<dbReference type="PANTHER" id="PTHR30328:SF54">
    <property type="entry name" value="HTH-TYPE TRANSCRIPTIONAL REPRESSOR SCO4008"/>
    <property type="match status" value="1"/>
</dbReference>
<dbReference type="InterPro" id="IPR050109">
    <property type="entry name" value="HTH-type_TetR-like_transc_reg"/>
</dbReference>
<dbReference type="EMBL" id="JAFFZP010000051">
    <property type="protein sequence ID" value="MBN0989757.1"/>
    <property type="molecule type" value="Genomic_DNA"/>
</dbReference>
<proteinExistence type="predicted"/>
<evidence type="ECO:0000256" key="1">
    <source>
        <dbReference type="ARBA" id="ARBA00023125"/>
    </source>
</evidence>
<dbReference type="InterPro" id="IPR036271">
    <property type="entry name" value="Tet_transcr_reg_TetR-rel_C_sf"/>
</dbReference>
<dbReference type="SUPFAM" id="SSF48498">
    <property type="entry name" value="Tetracyclin repressor-like, C-terminal domain"/>
    <property type="match status" value="1"/>
</dbReference>
<dbReference type="RefSeq" id="WP_205212122.1">
    <property type="nucleotide sequence ID" value="NZ_JAFFZO010000042.1"/>
</dbReference>
<organism evidence="4 5">
    <name type="scientific">Amphritea pacifica</name>
    <dbReference type="NCBI Taxonomy" id="2811233"/>
    <lineage>
        <taxon>Bacteria</taxon>
        <taxon>Pseudomonadati</taxon>
        <taxon>Pseudomonadota</taxon>
        <taxon>Gammaproteobacteria</taxon>
        <taxon>Oceanospirillales</taxon>
        <taxon>Oceanospirillaceae</taxon>
        <taxon>Amphritea</taxon>
    </lineage>
</organism>
<evidence type="ECO:0000313" key="4">
    <source>
        <dbReference type="EMBL" id="MBN0989757.1"/>
    </source>
</evidence>
<evidence type="ECO:0000313" key="5">
    <source>
        <dbReference type="Proteomes" id="UP000760472"/>
    </source>
</evidence>
<evidence type="ECO:0000259" key="3">
    <source>
        <dbReference type="PROSITE" id="PS50977"/>
    </source>
</evidence>
<comment type="caution">
    <text evidence="4">The sequence shown here is derived from an EMBL/GenBank/DDBJ whole genome shotgun (WGS) entry which is preliminary data.</text>
</comment>
<reference evidence="4 5" key="1">
    <citation type="submission" date="2021-02" db="EMBL/GenBank/DDBJ databases">
        <title>A novel species of genus Amphritea isolated from a fishpond in China.</title>
        <authorList>
            <person name="Lu H."/>
        </authorList>
    </citation>
    <scope>NUCLEOTIDE SEQUENCE [LARGE SCALE GENOMIC DNA]</scope>
    <source>
        <strain evidence="4 5">RP18W</strain>
    </source>
</reference>
<dbReference type="InterPro" id="IPR009057">
    <property type="entry name" value="Homeodomain-like_sf"/>
</dbReference>
<feature type="domain" description="HTH tetR-type" evidence="3">
    <location>
        <begin position="11"/>
        <end position="71"/>
    </location>
</feature>
<keyword evidence="1 2" id="KW-0238">DNA-binding</keyword>
<keyword evidence="5" id="KW-1185">Reference proteome</keyword>
<dbReference type="PANTHER" id="PTHR30328">
    <property type="entry name" value="TRANSCRIPTIONAL REPRESSOR"/>
    <property type="match status" value="1"/>
</dbReference>
<name>A0ABS2WE36_9GAMM</name>
<dbReference type="Proteomes" id="UP000760472">
    <property type="component" value="Unassembled WGS sequence"/>
</dbReference>
<dbReference type="SUPFAM" id="SSF46689">
    <property type="entry name" value="Homeodomain-like"/>
    <property type="match status" value="1"/>
</dbReference>
<feature type="DNA-binding region" description="H-T-H motif" evidence="2">
    <location>
        <begin position="34"/>
        <end position="53"/>
    </location>
</feature>